<sequence length="90" mass="9828">MECHIRRARREDAEAISRIVIAALRASNSQDYPAEVIAQVEQRFSPATVSALLDIRVVFVAVNQDDLLGTRLSGAYLSRPGTMGRKSAGN</sequence>
<dbReference type="InterPro" id="IPR016181">
    <property type="entry name" value="Acyl_CoA_acyltransferase"/>
</dbReference>
<reference evidence="1 2" key="1">
    <citation type="journal article" date="2020" name="Microorganisms">
        <title>Reliable Identification of Environmental Pseudomonas Isolates Using the rpoD Gene.</title>
        <authorList>
            <consortium name="The Broad Institute Genome Sequencing Platform"/>
            <person name="Girard L."/>
            <person name="Lood C."/>
            <person name="Rokni-Zadeh H."/>
            <person name="van Noort V."/>
            <person name="Lavigne R."/>
            <person name="De Mot R."/>
        </authorList>
    </citation>
    <scope>NUCLEOTIDE SEQUENCE [LARGE SCALE GENOMIC DNA]</scope>
    <source>
        <strain evidence="1 2">RW9S1A</strain>
    </source>
</reference>
<evidence type="ECO:0000313" key="2">
    <source>
        <dbReference type="Proteomes" id="UP000633418"/>
    </source>
</evidence>
<dbReference type="SUPFAM" id="SSF55729">
    <property type="entry name" value="Acyl-CoA N-acyltransferases (Nat)"/>
    <property type="match status" value="1"/>
</dbReference>
<dbReference type="RefSeq" id="WP_186660503.1">
    <property type="nucleotide sequence ID" value="NZ_CP077095.1"/>
</dbReference>
<accession>A0A9E6PTU8</accession>
<keyword evidence="2" id="KW-1185">Reference proteome</keyword>
<protein>
    <recommendedName>
        <fullName evidence="3">Acetyltransferase</fullName>
    </recommendedName>
</protein>
<dbReference type="EMBL" id="CP077095">
    <property type="protein sequence ID" value="QXI36867.1"/>
    <property type="molecule type" value="Genomic_DNA"/>
</dbReference>
<proteinExistence type="predicted"/>
<dbReference type="AlphaFoldDB" id="A0A9E6PTU8"/>
<reference evidence="1 2" key="2">
    <citation type="journal article" date="2021" name="Microorganisms">
        <title>The Ever-Expanding Pseudomonas Genus: Description of 43 New Species and Partition of the Pseudomonas putida Group.</title>
        <authorList>
            <person name="Girard L."/>
            <person name="Lood C."/>
            <person name="Hofte M."/>
            <person name="Vandamme P."/>
            <person name="Rokni-Zadeh H."/>
            <person name="van Noort V."/>
            <person name="Lavigne R."/>
            <person name="De Mot R."/>
        </authorList>
    </citation>
    <scope>NUCLEOTIDE SEQUENCE [LARGE SCALE GENOMIC DNA]</scope>
    <source>
        <strain evidence="1 2">RW9S1A</strain>
    </source>
</reference>
<name>A0A9E6PTU8_9PSED</name>
<evidence type="ECO:0008006" key="3">
    <source>
        <dbReference type="Google" id="ProtNLM"/>
    </source>
</evidence>
<dbReference type="Proteomes" id="UP000633418">
    <property type="component" value="Chromosome"/>
</dbReference>
<evidence type="ECO:0000313" key="1">
    <source>
        <dbReference type="EMBL" id="QXI36867.1"/>
    </source>
</evidence>
<dbReference type="Gene3D" id="3.40.630.30">
    <property type="match status" value="1"/>
</dbReference>
<dbReference type="KEGG" id="pxn:HU772_016100"/>
<gene>
    <name evidence="1" type="ORF">HU772_016100</name>
</gene>
<organism evidence="1 2">
    <name type="scientific">Pseudomonas xantholysinigenes</name>
    <dbReference type="NCBI Taxonomy" id="2745490"/>
    <lineage>
        <taxon>Bacteria</taxon>
        <taxon>Pseudomonadati</taxon>
        <taxon>Pseudomonadota</taxon>
        <taxon>Gammaproteobacteria</taxon>
        <taxon>Pseudomonadales</taxon>
        <taxon>Pseudomonadaceae</taxon>
        <taxon>Pseudomonas</taxon>
    </lineage>
</organism>